<protein>
    <recommendedName>
        <fullName evidence="5">Protein kinase domain-containing protein</fullName>
    </recommendedName>
</protein>
<name>A0A4R6UZM3_9ACTN</name>
<keyword evidence="4" id="KW-1185">Reference proteome</keyword>
<dbReference type="RefSeq" id="WP_133742007.1">
    <property type="nucleotide sequence ID" value="NZ_SNYN01000010.1"/>
</dbReference>
<dbReference type="Proteomes" id="UP000295281">
    <property type="component" value="Unassembled WGS sequence"/>
</dbReference>
<sequence>MTEYDMGRGTGPQQTDGFFHYSFQRVAGKHVGEYTQIHVKAVDHRASERLAEEARRTQEITNELKSRDDRAKPPRTLARYVRFREDTGGHGTPVLVLGAHGIRESGRFLETAVQEDEVTLPLSAKQVRELGINLYEALTVLHGIGYAHGEVGAQNLLWDEHNAVLARCHAAERDHSGTERGKDVAEAARLLHYVATGSPIEAGTPLSPQAQRDLEACIRGLGSVVARALAPPRERIDAADAYRWLRDLAVGHEDEPGGRAPRAEIADTAAERREREAFREIRNRHRAQRRARYPEQVAPPPPRVQPPLPGGDFLPRRSLWRVFWNEGIGAAAREVLTRFMGMRPGPRALTVFGVAGAVAVLVLLLGGTL</sequence>
<proteinExistence type="predicted"/>
<keyword evidence="2" id="KW-1133">Transmembrane helix</keyword>
<feature type="compositionally biased region" description="Pro residues" evidence="1">
    <location>
        <begin position="297"/>
        <end position="309"/>
    </location>
</feature>
<feature type="transmembrane region" description="Helical" evidence="2">
    <location>
        <begin position="348"/>
        <end position="367"/>
    </location>
</feature>
<accession>A0A4R6UZM3</accession>
<dbReference type="SUPFAM" id="SSF56112">
    <property type="entry name" value="Protein kinase-like (PK-like)"/>
    <property type="match status" value="1"/>
</dbReference>
<evidence type="ECO:0008006" key="5">
    <source>
        <dbReference type="Google" id="ProtNLM"/>
    </source>
</evidence>
<dbReference type="InterPro" id="IPR011009">
    <property type="entry name" value="Kinase-like_dom_sf"/>
</dbReference>
<dbReference type="EMBL" id="SNYN01000010">
    <property type="protein sequence ID" value="TDQ51589.1"/>
    <property type="molecule type" value="Genomic_DNA"/>
</dbReference>
<feature type="region of interest" description="Disordered" evidence="1">
    <location>
        <begin position="289"/>
        <end position="310"/>
    </location>
</feature>
<organism evidence="3 4">
    <name type="scientific">Actinorugispora endophytica</name>
    <dbReference type="NCBI Taxonomy" id="1605990"/>
    <lineage>
        <taxon>Bacteria</taxon>
        <taxon>Bacillati</taxon>
        <taxon>Actinomycetota</taxon>
        <taxon>Actinomycetes</taxon>
        <taxon>Streptosporangiales</taxon>
        <taxon>Nocardiopsidaceae</taxon>
        <taxon>Actinorugispora</taxon>
    </lineage>
</organism>
<evidence type="ECO:0000313" key="3">
    <source>
        <dbReference type="EMBL" id="TDQ51589.1"/>
    </source>
</evidence>
<evidence type="ECO:0000256" key="2">
    <source>
        <dbReference type="SAM" id="Phobius"/>
    </source>
</evidence>
<keyword evidence="2" id="KW-0812">Transmembrane</keyword>
<dbReference type="AlphaFoldDB" id="A0A4R6UZM3"/>
<evidence type="ECO:0000256" key="1">
    <source>
        <dbReference type="SAM" id="MobiDB-lite"/>
    </source>
</evidence>
<reference evidence="3 4" key="1">
    <citation type="submission" date="2019-03" db="EMBL/GenBank/DDBJ databases">
        <title>Genomic Encyclopedia of Type Strains, Phase IV (KMG-IV): sequencing the most valuable type-strain genomes for metagenomic binning, comparative biology and taxonomic classification.</title>
        <authorList>
            <person name="Goeker M."/>
        </authorList>
    </citation>
    <scope>NUCLEOTIDE SEQUENCE [LARGE SCALE GENOMIC DNA]</scope>
    <source>
        <strain evidence="3 4">DSM 46770</strain>
    </source>
</reference>
<comment type="caution">
    <text evidence="3">The sequence shown here is derived from an EMBL/GenBank/DDBJ whole genome shotgun (WGS) entry which is preliminary data.</text>
</comment>
<keyword evidence="2" id="KW-0472">Membrane</keyword>
<dbReference type="OrthoDB" id="9847821at2"/>
<gene>
    <name evidence="3" type="ORF">EV190_11078</name>
</gene>
<evidence type="ECO:0000313" key="4">
    <source>
        <dbReference type="Proteomes" id="UP000295281"/>
    </source>
</evidence>
<dbReference type="Gene3D" id="1.10.510.10">
    <property type="entry name" value="Transferase(Phosphotransferase) domain 1"/>
    <property type="match status" value="1"/>
</dbReference>